<keyword evidence="2" id="KW-1185">Reference proteome</keyword>
<dbReference type="PANTHER" id="PTHR45657:SF43">
    <property type="entry name" value="PHOSPHATIDYLINOSITOL_PHOSPHATIDYLCHOLINE TRANSFER PROTEIN SFH9"/>
    <property type="match status" value="1"/>
</dbReference>
<dbReference type="Proteomes" id="UP001472677">
    <property type="component" value="Unassembled WGS sequence"/>
</dbReference>
<dbReference type="EMBL" id="JBBPBM010000004">
    <property type="protein sequence ID" value="KAK8588441.1"/>
    <property type="molecule type" value="Genomic_DNA"/>
</dbReference>
<dbReference type="InterPro" id="IPR036865">
    <property type="entry name" value="CRAL-TRIO_dom_sf"/>
</dbReference>
<gene>
    <name evidence="1" type="ORF">V6N12_022882</name>
</gene>
<dbReference type="SUPFAM" id="SSF52087">
    <property type="entry name" value="CRAL/TRIO domain"/>
    <property type="match status" value="1"/>
</dbReference>
<organism evidence="1 2">
    <name type="scientific">Hibiscus sabdariffa</name>
    <name type="common">roselle</name>
    <dbReference type="NCBI Taxonomy" id="183260"/>
    <lineage>
        <taxon>Eukaryota</taxon>
        <taxon>Viridiplantae</taxon>
        <taxon>Streptophyta</taxon>
        <taxon>Embryophyta</taxon>
        <taxon>Tracheophyta</taxon>
        <taxon>Spermatophyta</taxon>
        <taxon>Magnoliopsida</taxon>
        <taxon>eudicotyledons</taxon>
        <taxon>Gunneridae</taxon>
        <taxon>Pentapetalae</taxon>
        <taxon>rosids</taxon>
        <taxon>malvids</taxon>
        <taxon>Malvales</taxon>
        <taxon>Malvaceae</taxon>
        <taxon>Malvoideae</taxon>
        <taxon>Hibiscus</taxon>
    </lineage>
</organism>
<reference evidence="1 2" key="1">
    <citation type="journal article" date="2024" name="G3 (Bethesda)">
        <title>Genome assembly of Hibiscus sabdariffa L. provides insights into metabolisms of medicinal natural products.</title>
        <authorList>
            <person name="Kim T."/>
        </authorList>
    </citation>
    <scope>NUCLEOTIDE SEQUENCE [LARGE SCALE GENOMIC DNA]</scope>
    <source>
        <strain evidence="1">TK-2024</strain>
        <tissue evidence="1">Old leaves</tissue>
    </source>
</reference>
<protein>
    <submittedName>
        <fullName evidence="1">Uncharacterized protein</fullName>
    </submittedName>
</protein>
<evidence type="ECO:0000313" key="2">
    <source>
        <dbReference type="Proteomes" id="UP001472677"/>
    </source>
</evidence>
<comment type="caution">
    <text evidence="1">The sequence shown here is derived from an EMBL/GenBank/DDBJ whole genome shotgun (WGS) entry which is preliminary data.</text>
</comment>
<accession>A0ABR2FW09</accession>
<dbReference type="PANTHER" id="PTHR45657">
    <property type="entry name" value="CRAL-TRIO DOMAIN-CONTAINING PROTEIN YKL091C-RELATED"/>
    <property type="match status" value="1"/>
</dbReference>
<name>A0ABR2FW09_9ROSI</name>
<sequence length="109" mass="12131">MRFGKVAHDLVMRMQKIDGDNYPELVLEVDSNYCGNTAKGYLDPNTTAKIHVTGNKFHNKLLEIIDPRLLGMTLTGGIFMLAKKLQAFVTRKMNLVAAACVVNKLSCFV</sequence>
<evidence type="ECO:0000313" key="1">
    <source>
        <dbReference type="EMBL" id="KAK8588441.1"/>
    </source>
</evidence>
<proteinExistence type="predicted"/>
<dbReference type="Gene3D" id="3.40.525.10">
    <property type="entry name" value="CRAL-TRIO lipid binding domain"/>
    <property type="match status" value="1"/>
</dbReference>
<dbReference type="InterPro" id="IPR051026">
    <property type="entry name" value="PI/PC_transfer"/>
</dbReference>